<name>A0A0F9FJJ9_9ZZZZ</name>
<sequence>MSHIGTWETPDRRLIRLRSALDSTAQSMGDTVSKAVDLEARRRAMEDYLRRFREGEQR</sequence>
<reference evidence="1" key="1">
    <citation type="journal article" date="2015" name="Nature">
        <title>Complex archaea that bridge the gap between prokaryotes and eukaryotes.</title>
        <authorList>
            <person name="Spang A."/>
            <person name="Saw J.H."/>
            <person name="Jorgensen S.L."/>
            <person name="Zaremba-Niedzwiedzka K."/>
            <person name="Martijn J."/>
            <person name="Lind A.E."/>
            <person name="van Eijk R."/>
            <person name="Schleper C."/>
            <person name="Guy L."/>
            <person name="Ettema T.J."/>
        </authorList>
    </citation>
    <scope>NUCLEOTIDE SEQUENCE</scope>
</reference>
<organism evidence="1">
    <name type="scientific">marine sediment metagenome</name>
    <dbReference type="NCBI Taxonomy" id="412755"/>
    <lineage>
        <taxon>unclassified sequences</taxon>
        <taxon>metagenomes</taxon>
        <taxon>ecological metagenomes</taxon>
    </lineage>
</organism>
<dbReference type="AlphaFoldDB" id="A0A0F9FJJ9"/>
<evidence type="ECO:0000313" key="1">
    <source>
        <dbReference type="EMBL" id="KKL78676.1"/>
    </source>
</evidence>
<protein>
    <submittedName>
        <fullName evidence="1">Uncharacterized protein</fullName>
    </submittedName>
</protein>
<accession>A0A0F9FJJ9</accession>
<proteinExistence type="predicted"/>
<gene>
    <name evidence="1" type="ORF">LCGC14_2022440</name>
</gene>
<comment type="caution">
    <text evidence="1">The sequence shown here is derived from an EMBL/GenBank/DDBJ whole genome shotgun (WGS) entry which is preliminary data.</text>
</comment>
<feature type="non-terminal residue" evidence="1">
    <location>
        <position position="58"/>
    </location>
</feature>
<dbReference type="EMBL" id="LAZR01023381">
    <property type="protein sequence ID" value="KKL78676.1"/>
    <property type="molecule type" value="Genomic_DNA"/>
</dbReference>